<evidence type="ECO:0000313" key="1">
    <source>
        <dbReference type="EMBL" id="KAG1806079.1"/>
    </source>
</evidence>
<gene>
    <name evidence="1" type="ORF">BJ212DRAFT_1282845</name>
</gene>
<comment type="caution">
    <text evidence="1">The sequence shown here is derived from an EMBL/GenBank/DDBJ whole genome shotgun (WGS) entry which is preliminary data.</text>
</comment>
<reference evidence="1" key="1">
    <citation type="journal article" date="2020" name="New Phytol.">
        <title>Comparative genomics reveals dynamic genome evolution in host specialist ectomycorrhizal fungi.</title>
        <authorList>
            <person name="Lofgren L.A."/>
            <person name="Nguyen N.H."/>
            <person name="Vilgalys R."/>
            <person name="Ruytinx J."/>
            <person name="Liao H.L."/>
            <person name="Branco S."/>
            <person name="Kuo A."/>
            <person name="LaButti K."/>
            <person name="Lipzen A."/>
            <person name="Andreopoulos W."/>
            <person name="Pangilinan J."/>
            <person name="Riley R."/>
            <person name="Hundley H."/>
            <person name="Na H."/>
            <person name="Barry K."/>
            <person name="Grigoriev I.V."/>
            <person name="Stajich J.E."/>
            <person name="Kennedy P.G."/>
        </authorList>
    </citation>
    <scope>NUCLEOTIDE SEQUENCE</scope>
    <source>
        <strain evidence="1">MN1</strain>
    </source>
</reference>
<dbReference type="OrthoDB" id="3359487at2759"/>
<dbReference type="RefSeq" id="XP_041187600.1">
    <property type="nucleotide sequence ID" value="XM_041331708.1"/>
</dbReference>
<evidence type="ECO:0000313" key="2">
    <source>
        <dbReference type="Proteomes" id="UP000807769"/>
    </source>
</evidence>
<name>A0A9P7J6Q8_9AGAM</name>
<dbReference type="Proteomes" id="UP000807769">
    <property type="component" value="Unassembled WGS sequence"/>
</dbReference>
<proteinExistence type="predicted"/>
<dbReference type="AlphaFoldDB" id="A0A9P7J6Q8"/>
<feature type="non-terminal residue" evidence="1">
    <location>
        <position position="1"/>
    </location>
</feature>
<dbReference type="GeneID" id="64625725"/>
<sequence>PTIQSTMKLARKKMDTYWKMTNDSNTYRIATSEHKSSVVWVVCADPRFWLKKWKDEWIEDAENLVREEYIDRYKDTRGPY</sequence>
<protein>
    <submittedName>
        <fullName evidence="1">Uncharacterized protein</fullName>
    </submittedName>
</protein>
<keyword evidence="2" id="KW-1185">Reference proteome</keyword>
<accession>A0A9P7J6Q8</accession>
<organism evidence="1 2">
    <name type="scientific">Suillus subaureus</name>
    <dbReference type="NCBI Taxonomy" id="48587"/>
    <lineage>
        <taxon>Eukaryota</taxon>
        <taxon>Fungi</taxon>
        <taxon>Dikarya</taxon>
        <taxon>Basidiomycota</taxon>
        <taxon>Agaricomycotina</taxon>
        <taxon>Agaricomycetes</taxon>
        <taxon>Agaricomycetidae</taxon>
        <taxon>Boletales</taxon>
        <taxon>Suillineae</taxon>
        <taxon>Suillaceae</taxon>
        <taxon>Suillus</taxon>
    </lineage>
</organism>
<dbReference type="EMBL" id="JABBWG010000048">
    <property type="protein sequence ID" value="KAG1806079.1"/>
    <property type="molecule type" value="Genomic_DNA"/>
</dbReference>